<organism evidence="1 2">
    <name type="scientific">Hypoxylon rubiginosum</name>
    <dbReference type="NCBI Taxonomy" id="110542"/>
    <lineage>
        <taxon>Eukaryota</taxon>
        <taxon>Fungi</taxon>
        <taxon>Dikarya</taxon>
        <taxon>Ascomycota</taxon>
        <taxon>Pezizomycotina</taxon>
        <taxon>Sordariomycetes</taxon>
        <taxon>Xylariomycetidae</taxon>
        <taxon>Xylariales</taxon>
        <taxon>Hypoxylaceae</taxon>
        <taxon>Hypoxylon</taxon>
    </lineage>
</organism>
<evidence type="ECO:0000313" key="1">
    <source>
        <dbReference type="EMBL" id="KAI4862034.1"/>
    </source>
</evidence>
<dbReference type="EMBL" id="MU393535">
    <property type="protein sequence ID" value="KAI4862034.1"/>
    <property type="molecule type" value="Genomic_DNA"/>
</dbReference>
<gene>
    <name evidence="1" type="ORF">F4820DRAFT_37683</name>
</gene>
<name>A0ACB9YST1_9PEZI</name>
<comment type="caution">
    <text evidence="1">The sequence shown here is derived from an EMBL/GenBank/DDBJ whole genome shotgun (WGS) entry which is preliminary data.</text>
</comment>
<reference evidence="1 2" key="1">
    <citation type="journal article" date="2022" name="New Phytol.">
        <title>Ecological generalism drives hyperdiversity of secondary metabolite gene clusters in xylarialean endophytes.</title>
        <authorList>
            <person name="Franco M.E.E."/>
            <person name="Wisecaver J.H."/>
            <person name="Arnold A.E."/>
            <person name="Ju Y.M."/>
            <person name="Slot J.C."/>
            <person name="Ahrendt S."/>
            <person name="Moore L.P."/>
            <person name="Eastman K.E."/>
            <person name="Scott K."/>
            <person name="Konkel Z."/>
            <person name="Mondo S.J."/>
            <person name="Kuo A."/>
            <person name="Hayes R.D."/>
            <person name="Haridas S."/>
            <person name="Andreopoulos B."/>
            <person name="Riley R."/>
            <person name="LaButti K."/>
            <person name="Pangilinan J."/>
            <person name="Lipzen A."/>
            <person name="Amirebrahimi M."/>
            <person name="Yan J."/>
            <person name="Adam C."/>
            <person name="Keymanesh K."/>
            <person name="Ng V."/>
            <person name="Louie K."/>
            <person name="Northen T."/>
            <person name="Drula E."/>
            <person name="Henrissat B."/>
            <person name="Hsieh H.M."/>
            <person name="Youens-Clark K."/>
            <person name="Lutzoni F."/>
            <person name="Miadlikowska J."/>
            <person name="Eastwood D.C."/>
            <person name="Hamelin R.C."/>
            <person name="Grigoriev I.V."/>
            <person name="U'Ren J.M."/>
        </authorList>
    </citation>
    <scope>NUCLEOTIDE SEQUENCE [LARGE SCALE GENOMIC DNA]</scope>
    <source>
        <strain evidence="1 2">CBS 119005</strain>
    </source>
</reference>
<dbReference type="Proteomes" id="UP001497700">
    <property type="component" value="Unassembled WGS sequence"/>
</dbReference>
<evidence type="ECO:0000313" key="2">
    <source>
        <dbReference type="Proteomes" id="UP001497700"/>
    </source>
</evidence>
<sequence length="171" mass="20040">MSTTRSLIPTLDKARTFPLSLENTTRENRHEIWISSEVTPYTHSEQKRVCFPNIEPWSPQDGERHLSSDLEALIKGLKARDRFLGLNAEIRKKWSIKFENANRRMEGSNKSSVPTIMVIAWDEDDREYSAADEELWGRSCKDMIMFLRDHDVAYLGVEIIHWDRLDYQVVI</sequence>
<accession>A0ACB9YST1</accession>
<proteinExistence type="predicted"/>
<keyword evidence="2" id="KW-1185">Reference proteome</keyword>
<protein>
    <submittedName>
        <fullName evidence="1">Uncharacterized protein</fullName>
    </submittedName>
</protein>